<sequence length="121" mass="13843">VNPEETIQLPSAINKSQTLEELICTIYPRLQEHTTMSTSYLTERTFLSASNNDISFINTQALEMMPGEEIVYFAAYQLSKKDSYDRTITNRYPTEFINFLNPPGLPPFKLMLKVGCPIMLL</sequence>
<dbReference type="Proteomes" id="UP000541444">
    <property type="component" value="Unassembled WGS sequence"/>
</dbReference>
<evidence type="ECO:0008006" key="3">
    <source>
        <dbReference type="Google" id="ProtNLM"/>
    </source>
</evidence>
<organism evidence="1 2">
    <name type="scientific">Kingdonia uniflora</name>
    <dbReference type="NCBI Taxonomy" id="39325"/>
    <lineage>
        <taxon>Eukaryota</taxon>
        <taxon>Viridiplantae</taxon>
        <taxon>Streptophyta</taxon>
        <taxon>Embryophyta</taxon>
        <taxon>Tracheophyta</taxon>
        <taxon>Spermatophyta</taxon>
        <taxon>Magnoliopsida</taxon>
        <taxon>Ranunculales</taxon>
        <taxon>Circaeasteraceae</taxon>
        <taxon>Kingdonia</taxon>
    </lineage>
</organism>
<feature type="non-terminal residue" evidence="1">
    <location>
        <position position="1"/>
    </location>
</feature>
<comment type="caution">
    <text evidence="1">The sequence shown here is derived from an EMBL/GenBank/DDBJ whole genome shotgun (WGS) entry which is preliminary data.</text>
</comment>
<protein>
    <recommendedName>
        <fullName evidence="3">ATP-dependent DNA helicase</fullName>
    </recommendedName>
</protein>
<keyword evidence="2" id="KW-1185">Reference proteome</keyword>
<dbReference type="PANTHER" id="PTHR10492">
    <property type="match status" value="1"/>
</dbReference>
<dbReference type="OrthoDB" id="1929541at2759"/>
<dbReference type="AlphaFoldDB" id="A0A7J7NYJ0"/>
<proteinExistence type="predicted"/>
<name>A0A7J7NYJ0_9MAGN</name>
<accession>A0A7J7NYJ0</accession>
<dbReference type="EMBL" id="JACGCM010000445">
    <property type="protein sequence ID" value="KAF6172004.1"/>
    <property type="molecule type" value="Genomic_DNA"/>
</dbReference>
<reference evidence="1 2" key="1">
    <citation type="journal article" date="2020" name="IScience">
        <title>Genome Sequencing of the Endangered Kingdonia uniflora (Circaeasteraceae, Ranunculales) Reveals Potential Mechanisms of Evolutionary Specialization.</title>
        <authorList>
            <person name="Sun Y."/>
            <person name="Deng T."/>
            <person name="Zhang A."/>
            <person name="Moore M.J."/>
            <person name="Landis J.B."/>
            <person name="Lin N."/>
            <person name="Zhang H."/>
            <person name="Zhang X."/>
            <person name="Huang J."/>
            <person name="Zhang X."/>
            <person name="Sun H."/>
            <person name="Wang H."/>
        </authorList>
    </citation>
    <scope>NUCLEOTIDE SEQUENCE [LARGE SCALE GENOMIC DNA]</scope>
    <source>
        <strain evidence="1">TB1705</strain>
        <tissue evidence="1">Leaf</tissue>
    </source>
</reference>
<gene>
    <name evidence="1" type="ORF">GIB67_029422</name>
</gene>
<evidence type="ECO:0000313" key="2">
    <source>
        <dbReference type="Proteomes" id="UP000541444"/>
    </source>
</evidence>
<evidence type="ECO:0000313" key="1">
    <source>
        <dbReference type="EMBL" id="KAF6172004.1"/>
    </source>
</evidence>